<comment type="caution">
    <text evidence="1">The sequence shown here is derived from an EMBL/GenBank/DDBJ whole genome shotgun (WGS) entry which is preliminary data.</text>
</comment>
<sequence>MHAATNEPGYHMAKSEDKQKLQIPPNVLPPGEYLLPHTNLELGRSEVKMNSFYTDSHISSFLASYGGQNMMPGIQQAPIPLPSEMLQEEILYVNAKQYHGILRRRQMRAKAESENKLSKSRKVLLELHIRDEKSSNYQQKLLFWAPYSHDLGPSILLI</sequence>
<protein>
    <submittedName>
        <fullName evidence="1">Uncharacterized protein</fullName>
    </submittedName>
</protein>
<dbReference type="EMBL" id="CM055101">
    <property type="protein sequence ID" value="KAJ7540866.1"/>
    <property type="molecule type" value="Genomic_DNA"/>
</dbReference>
<reference evidence="2" key="1">
    <citation type="journal article" date="2024" name="Proc. Natl. Acad. Sci. U.S.A.">
        <title>Extraordinary preservation of gene collinearity over three hundred million years revealed in homosporous lycophytes.</title>
        <authorList>
            <person name="Li C."/>
            <person name="Wickell D."/>
            <person name="Kuo L.Y."/>
            <person name="Chen X."/>
            <person name="Nie B."/>
            <person name="Liao X."/>
            <person name="Peng D."/>
            <person name="Ji J."/>
            <person name="Jenkins J."/>
            <person name="Williams M."/>
            <person name="Shu S."/>
            <person name="Plott C."/>
            <person name="Barry K."/>
            <person name="Rajasekar S."/>
            <person name="Grimwood J."/>
            <person name="Han X."/>
            <person name="Sun S."/>
            <person name="Hou Z."/>
            <person name="He W."/>
            <person name="Dai G."/>
            <person name="Sun C."/>
            <person name="Schmutz J."/>
            <person name="Leebens-Mack J.H."/>
            <person name="Li F.W."/>
            <person name="Wang L."/>
        </authorList>
    </citation>
    <scope>NUCLEOTIDE SEQUENCE [LARGE SCALE GENOMIC DNA]</scope>
    <source>
        <strain evidence="2">cv. PW_Plant_1</strain>
    </source>
</reference>
<organism evidence="1 2">
    <name type="scientific">Diphasiastrum complanatum</name>
    <name type="common">Issler's clubmoss</name>
    <name type="synonym">Lycopodium complanatum</name>
    <dbReference type="NCBI Taxonomy" id="34168"/>
    <lineage>
        <taxon>Eukaryota</taxon>
        <taxon>Viridiplantae</taxon>
        <taxon>Streptophyta</taxon>
        <taxon>Embryophyta</taxon>
        <taxon>Tracheophyta</taxon>
        <taxon>Lycopodiopsida</taxon>
        <taxon>Lycopodiales</taxon>
        <taxon>Lycopodiaceae</taxon>
        <taxon>Lycopodioideae</taxon>
        <taxon>Diphasiastrum</taxon>
    </lineage>
</organism>
<evidence type="ECO:0000313" key="2">
    <source>
        <dbReference type="Proteomes" id="UP001162992"/>
    </source>
</evidence>
<name>A0ACC2CFN7_DIPCM</name>
<proteinExistence type="predicted"/>
<accession>A0ACC2CFN7</accession>
<dbReference type="Proteomes" id="UP001162992">
    <property type="component" value="Chromosome 10"/>
</dbReference>
<evidence type="ECO:0000313" key="1">
    <source>
        <dbReference type="EMBL" id="KAJ7540866.1"/>
    </source>
</evidence>
<keyword evidence="2" id="KW-1185">Reference proteome</keyword>
<gene>
    <name evidence="1" type="ORF">O6H91_10G034300</name>
</gene>